<dbReference type="GO" id="GO:0005680">
    <property type="term" value="C:anaphase-promoting complex"/>
    <property type="evidence" value="ECO:0007669"/>
    <property type="project" value="InterPro"/>
</dbReference>
<gene>
    <name evidence="9" type="ORF">H257_06338</name>
</gene>
<protein>
    <recommendedName>
        <fullName evidence="1">Anaphase-promoting complex subunit 4</fullName>
    </recommendedName>
</protein>
<dbReference type="GO" id="GO:0034399">
    <property type="term" value="C:nuclear periphery"/>
    <property type="evidence" value="ECO:0007669"/>
    <property type="project" value="TreeGrafter"/>
</dbReference>
<dbReference type="STRING" id="112090.W4GMH2"/>
<keyword evidence="2" id="KW-0132">Cell division</keyword>
<dbReference type="InterPro" id="IPR024977">
    <property type="entry name" value="Apc4-like_WD40_dom"/>
</dbReference>
<feature type="non-terminal residue" evidence="9">
    <location>
        <position position="1"/>
    </location>
</feature>
<feature type="region of interest" description="Disordered" evidence="6">
    <location>
        <begin position="572"/>
        <end position="595"/>
    </location>
</feature>
<dbReference type="AlphaFoldDB" id="W4GMH2"/>
<evidence type="ECO:0000256" key="2">
    <source>
        <dbReference type="ARBA" id="ARBA00022618"/>
    </source>
</evidence>
<dbReference type="SUPFAM" id="SSF50978">
    <property type="entry name" value="WD40 repeat-like"/>
    <property type="match status" value="1"/>
</dbReference>
<evidence type="ECO:0000259" key="8">
    <source>
        <dbReference type="Pfam" id="PF12896"/>
    </source>
</evidence>
<dbReference type="Pfam" id="PF12894">
    <property type="entry name" value="ANAPC4_WD40"/>
    <property type="match status" value="1"/>
</dbReference>
<dbReference type="Gene3D" id="2.130.10.10">
    <property type="entry name" value="YVTN repeat-like/Quinoprotein amine dehydrogenase"/>
    <property type="match status" value="1"/>
</dbReference>
<evidence type="ECO:0000256" key="1">
    <source>
        <dbReference type="ARBA" id="ARBA00016067"/>
    </source>
</evidence>
<keyword evidence="4" id="KW-0833">Ubl conjugation pathway</keyword>
<evidence type="ECO:0000259" key="7">
    <source>
        <dbReference type="Pfam" id="PF12894"/>
    </source>
</evidence>
<dbReference type="GO" id="GO:0051301">
    <property type="term" value="P:cell division"/>
    <property type="evidence" value="ECO:0007669"/>
    <property type="project" value="UniProtKB-KW"/>
</dbReference>
<dbReference type="Pfam" id="PF12896">
    <property type="entry name" value="ANAPC4"/>
    <property type="match status" value="1"/>
</dbReference>
<evidence type="ECO:0000256" key="3">
    <source>
        <dbReference type="ARBA" id="ARBA00022776"/>
    </source>
</evidence>
<dbReference type="InterPro" id="IPR036322">
    <property type="entry name" value="WD40_repeat_dom_sf"/>
</dbReference>
<dbReference type="InterPro" id="IPR015943">
    <property type="entry name" value="WD40/YVTN_repeat-like_dom_sf"/>
</dbReference>
<proteinExistence type="predicted"/>
<feature type="compositionally biased region" description="Basic and acidic residues" evidence="6">
    <location>
        <begin position="573"/>
        <end position="595"/>
    </location>
</feature>
<feature type="domain" description="Anaphase-promoting complex subunit 4 long" evidence="8">
    <location>
        <begin position="211"/>
        <end position="404"/>
    </location>
</feature>
<accession>W4GMH2</accession>
<name>W4GMH2_APHAT</name>
<feature type="domain" description="Anaphase-promoting complex subunit 4-like WD40" evidence="7">
    <location>
        <begin position="21"/>
        <end position="95"/>
    </location>
</feature>
<dbReference type="InterPro" id="IPR024790">
    <property type="entry name" value="APC4_long_dom"/>
</dbReference>
<dbReference type="EMBL" id="KI913125">
    <property type="protein sequence ID" value="ETV80882.1"/>
    <property type="molecule type" value="Genomic_DNA"/>
</dbReference>
<keyword evidence="3" id="KW-0498">Mitosis</keyword>
<dbReference type="OrthoDB" id="2110451at2759"/>
<dbReference type="RefSeq" id="XP_009829829.1">
    <property type="nucleotide sequence ID" value="XM_009831527.1"/>
</dbReference>
<keyword evidence="5" id="KW-0131">Cell cycle</keyword>
<evidence type="ECO:0000256" key="6">
    <source>
        <dbReference type="SAM" id="MobiDB-lite"/>
    </source>
</evidence>
<organism evidence="9">
    <name type="scientific">Aphanomyces astaci</name>
    <name type="common">Crayfish plague agent</name>
    <dbReference type="NCBI Taxonomy" id="112090"/>
    <lineage>
        <taxon>Eukaryota</taxon>
        <taxon>Sar</taxon>
        <taxon>Stramenopiles</taxon>
        <taxon>Oomycota</taxon>
        <taxon>Saprolegniomycetes</taxon>
        <taxon>Saprolegniales</taxon>
        <taxon>Verrucalvaceae</taxon>
        <taxon>Aphanomyces</taxon>
    </lineage>
</organism>
<dbReference type="GO" id="GO:0031145">
    <property type="term" value="P:anaphase-promoting complex-dependent catabolic process"/>
    <property type="evidence" value="ECO:0007669"/>
    <property type="project" value="InterPro"/>
</dbReference>
<reference evidence="9" key="1">
    <citation type="submission" date="2013-12" db="EMBL/GenBank/DDBJ databases">
        <title>The Genome Sequence of Aphanomyces astaci APO3.</title>
        <authorList>
            <consortium name="The Broad Institute Genomics Platform"/>
            <person name="Russ C."/>
            <person name="Tyler B."/>
            <person name="van West P."/>
            <person name="Dieguez-Uribeondo J."/>
            <person name="Young S.K."/>
            <person name="Zeng Q."/>
            <person name="Gargeya S."/>
            <person name="Fitzgerald M."/>
            <person name="Abouelleil A."/>
            <person name="Alvarado L."/>
            <person name="Chapman S.B."/>
            <person name="Gainer-Dewar J."/>
            <person name="Goldberg J."/>
            <person name="Griggs A."/>
            <person name="Gujja S."/>
            <person name="Hansen M."/>
            <person name="Howarth C."/>
            <person name="Imamovic A."/>
            <person name="Ireland A."/>
            <person name="Larimer J."/>
            <person name="McCowan C."/>
            <person name="Murphy C."/>
            <person name="Pearson M."/>
            <person name="Poon T.W."/>
            <person name="Priest M."/>
            <person name="Roberts A."/>
            <person name="Saif S."/>
            <person name="Shea T."/>
            <person name="Sykes S."/>
            <person name="Wortman J."/>
            <person name="Nusbaum C."/>
            <person name="Birren B."/>
        </authorList>
    </citation>
    <scope>NUCLEOTIDE SEQUENCE [LARGE SCALE GENOMIC DNA]</scope>
    <source>
        <strain evidence="9">APO3</strain>
    </source>
</reference>
<dbReference type="GO" id="GO:0070979">
    <property type="term" value="P:protein K11-linked ubiquitination"/>
    <property type="evidence" value="ECO:0007669"/>
    <property type="project" value="TreeGrafter"/>
</dbReference>
<evidence type="ECO:0000313" key="9">
    <source>
        <dbReference type="EMBL" id="ETV80882.1"/>
    </source>
</evidence>
<dbReference type="PANTHER" id="PTHR13260">
    <property type="entry name" value="ANAPHASE PROMOTING COMPLEX SUBUNIT 4 APC4"/>
    <property type="match status" value="1"/>
</dbReference>
<sequence>MTSFSLMRECKGISASNVYCCPTMDIVAIITTEHHVLVYQSVEWKKLLHIQPSDTASQVTHVAWRPCGRTLAIGRRDGQVHLHDIEAESDDSTWQSFENVSSYHHVHPIAALAWTNITDCNSSKMKDRTPSYVMNPPSSFSDTSTTYTPISPIPDEHHHVLASADTHGTILVHLWGNVCLARVDTSVTNIQHLYVLQDLSRVHVATITGQVVSYRLPTSTSKEILFVVAHHIREIQSLWAMITSALKQLKTEWGNGVRLFEAKFRLLPGEYAKYGCHQVPQMHMYTLLCSGLCYPALELFLSQYLQAQSIQKMQKTFAHGCDAVDTLLHEHAVTGASAVLFRLTELRGLARSYQSLESIGMSTSALSDFIEATEGFLLQLNRMQRAVRDTAVNMGLFLDWIAHTSASVTNKTRLGSSNPVDTQRLARFLDHAYHVAVAHRKAHPNDMELTFGNPMPSLIDGIGDANTRVVMQWTRLLAKSTSSPPICTLVRQASLPHSSVLFGPQWTLCFQKHLADVHVYDTTTWDMWTTPSIAPPFHVVQASMYIRESCPPRVAVVVSNGDQAYLQLVPMEDSSKHQRPPPHEDAAPTDEAVRTREVGSTVVALAANGMRGVLCVLSHTSFAMYDGECDDEDIDQQDE</sequence>
<evidence type="ECO:0000256" key="5">
    <source>
        <dbReference type="ARBA" id="ARBA00023306"/>
    </source>
</evidence>
<dbReference type="GeneID" id="20808334"/>
<dbReference type="VEuPathDB" id="FungiDB:H257_06338"/>
<dbReference type="PANTHER" id="PTHR13260:SF0">
    <property type="entry name" value="ANAPHASE-PROMOTING COMPLEX SUBUNIT 4"/>
    <property type="match status" value="1"/>
</dbReference>
<evidence type="ECO:0000256" key="4">
    <source>
        <dbReference type="ARBA" id="ARBA00022786"/>
    </source>
</evidence>
<dbReference type="InterPro" id="IPR024789">
    <property type="entry name" value="APC4"/>
</dbReference>